<dbReference type="Proteomes" id="UP001165085">
    <property type="component" value="Unassembled WGS sequence"/>
</dbReference>
<protein>
    <submittedName>
        <fullName evidence="6">Uncharacterized protein</fullName>
    </submittedName>
</protein>
<dbReference type="AlphaFoldDB" id="A0A9W7AXP0"/>
<comment type="subcellular location">
    <subcellularLocation>
        <location evidence="1">Cytoplasm</location>
    </subcellularLocation>
</comment>
<keyword evidence="4" id="KW-0507">mRNA processing</keyword>
<comment type="similarity">
    <text evidence="2">Belongs to the DCP1 family.</text>
</comment>
<evidence type="ECO:0000256" key="4">
    <source>
        <dbReference type="ARBA" id="ARBA00022664"/>
    </source>
</evidence>
<dbReference type="InterPro" id="IPR011993">
    <property type="entry name" value="PH-like_dom_sf"/>
</dbReference>
<dbReference type="SUPFAM" id="SSF50729">
    <property type="entry name" value="PH domain-like"/>
    <property type="match status" value="1"/>
</dbReference>
<proteinExistence type="inferred from homology"/>
<accession>A0A9W7AXP0</accession>
<keyword evidence="3" id="KW-0963">Cytoplasm</keyword>
<dbReference type="Pfam" id="PF06058">
    <property type="entry name" value="DCP1"/>
    <property type="match status" value="1"/>
</dbReference>
<gene>
    <name evidence="6" type="ORF">TrST_g3482</name>
</gene>
<dbReference type="GO" id="GO:0003729">
    <property type="term" value="F:mRNA binding"/>
    <property type="evidence" value="ECO:0007669"/>
    <property type="project" value="TreeGrafter"/>
</dbReference>
<reference evidence="7" key="1">
    <citation type="journal article" date="2023" name="Commun. Biol.">
        <title>Genome analysis of Parmales, the sister group of diatoms, reveals the evolutionary specialization of diatoms from phago-mixotrophs to photoautotrophs.</title>
        <authorList>
            <person name="Ban H."/>
            <person name="Sato S."/>
            <person name="Yoshikawa S."/>
            <person name="Yamada K."/>
            <person name="Nakamura Y."/>
            <person name="Ichinomiya M."/>
            <person name="Sato N."/>
            <person name="Blanc-Mathieu R."/>
            <person name="Endo H."/>
            <person name="Kuwata A."/>
            <person name="Ogata H."/>
        </authorList>
    </citation>
    <scope>NUCLEOTIDE SEQUENCE [LARGE SCALE GENOMIC DNA]</scope>
    <source>
        <strain evidence="7">NIES 3701</strain>
    </source>
</reference>
<organism evidence="6 7">
    <name type="scientific">Triparma strigata</name>
    <dbReference type="NCBI Taxonomy" id="1606541"/>
    <lineage>
        <taxon>Eukaryota</taxon>
        <taxon>Sar</taxon>
        <taxon>Stramenopiles</taxon>
        <taxon>Ochrophyta</taxon>
        <taxon>Bolidophyceae</taxon>
        <taxon>Parmales</taxon>
        <taxon>Triparmaceae</taxon>
        <taxon>Triparma</taxon>
    </lineage>
</organism>
<sequence>MPPKPSLTALKAQSNLRVLQKLFPSISTLLHSSTHVAVFTLSQTTWNKKDVEGSLFICGCEDGSPMLVVLNRSSPVNYCYRLDEGLQYRIIEKMIVFRKEGEEVDGLYFHDSSEMSSCFSVMGSVIRGDFKPVSEQATVNEEATASLMMALGIKKDEPTVQSVPEKKKSKNKSQPQPPQTQSVVIDKKSLQLTLLSLIQDERFIDLIHAQYLKVVNARGQQGGGK</sequence>
<dbReference type="PANTHER" id="PTHR16290">
    <property type="entry name" value="TRANSCRIPTION FACTOR SMIF DECAPPING ENZYME DCP1"/>
    <property type="match status" value="1"/>
</dbReference>
<keyword evidence="7" id="KW-1185">Reference proteome</keyword>
<dbReference type="GO" id="GO:0000932">
    <property type="term" value="C:P-body"/>
    <property type="evidence" value="ECO:0007669"/>
    <property type="project" value="TreeGrafter"/>
</dbReference>
<evidence type="ECO:0000313" key="7">
    <source>
        <dbReference type="Proteomes" id="UP001165085"/>
    </source>
</evidence>
<dbReference type="Gene3D" id="2.30.29.30">
    <property type="entry name" value="Pleckstrin-homology domain (PH domain)/Phosphotyrosine-binding domain (PTB)"/>
    <property type="match status" value="1"/>
</dbReference>
<dbReference type="GO" id="GO:0008047">
    <property type="term" value="F:enzyme activator activity"/>
    <property type="evidence" value="ECO:0007669"/>
    <property type="project" value="InterPro"/>
</dbReference>
<dbReference type="OrthoDB" id="440673at2759"/>
<dbReference type="GO" id="GO:0031087">
    <property type="term" value="P:deadenylation-independent decapping of nuclear-transcribed mRNA"/>
    <property type="evidence" value="ECO:0007669"/>
    <property type="project" value="TreeGrafter"/>
</dbReference>
<dbReference type="EMBL" id="BRXY01000238">
    <property type="protein sequence ID" value="GMH79811.1"/>
    <property type="molecule type" value="Genomic_DNA"/>
</dbReference>
<name>A0A9W7AXP0_9STRA</name>
<dbReference type="GO" id="GO:0000290">
    <property type="term" value="P:deadenylation-dependent decapping of nuclear-transcribed mRNA"/>
    <property type="evidence" value="ECO:0007669"/>
    <property type="project" value="InterPro"/>
</dbReference>
<evidence type="ECO:0000256" key="2">
    <source>
        <dbReference type="ARBA" id="ARBA00008778"/>
    </source>
</evidence>
<dbReference type="PANTHER" id="PTHR16290:SF0">
    <property type="entry name" value="DECAPPING PROTEIN 1, ISOFORM A"/>
    <property type="match status" value="1"/>
</dbReference>
<dbReference type="GO" id="GO:0006397">
    <property type="term" value="P:mRNA processing"/>
    <property type="evidence" value="ECO:0007669"/>
    <property type="project" value="UniProtKB-KW"/>
</dbReference>
<evidence type="ECO:0000256" key="5">
    <source>
        <dbReference type="SAM" id="MobiDB-lite"/>
    </source>
</evidence>
<comment type="caution">
    <text evidence="6">The sequence shown here is derived from an EMBL/GenBank/DDBJ whole genome shotgun (WGS) entry which is preliminary data.</text>
</comment>
<feature type="region of interest" description="Disordered" evidence="5">
    <location>
        <begin position="158"/>
        <end position="182"/>
    </location>
</feature>
<evidence type="ECO:0000256" key="3">
    <source>
        <dbReference type="ARBA" id="ARBA00022490"/>
    </source>
</evidence>
<evidence type="ECO:0000256" key="1">
    <source>
        <dbReference type="ARBA" id="ARBA00004496"/>
    </source>
</evidence>
<evidence type="ECO:0000313" key="6">
    <source>
        <dbReference type="EMBL" id="GMH79811.1"/>
    </source>
</evidence>
<dbReference type="InterPro" id="IPR010334">
    <property type="entry name" value="Dcp1"/>
</dbReference>